<evidence type="ECO:0000313" key="5">
    <source>
        <dbReference type="Proteomes" id="UP001516400"/>
    </source>
</evidence>
<feature type="compositionally biased region" description="Basic and acidic residues" evidence="1">
    <location>
        <begin position="200"/>
        <end position="224"/>
    </location>
</feature>
<evidence type="ECO:0008006" key="6">
    <source>
        <dbReference type="Google" id="ProtNLM"/>
    </source>
</evidence>
<dbReference type="PANTHER" id="PTHR16502">
    <property type="entry name" value="KERATINOCYTE-ASSOCIATED TRANSMEMBRANE PROTEIN 2"/>
    <property type="match status" value="1"/>
</dbReference>
<name>A0ABD2NKH4_9CUCU</name>
<evidence type="ECO:0000256" key="2">
    <source>
        <dbReference type="SAM" id="Phobius"/>
    </source>
</evidence>
<comment type="caution">
    <text evidence="4">The sequence shown here is derived from an EMBL/GenBank/DDBJ whole genome shotgun (WGS) entry which is preliminary data.</text>
</comment>
<dbReference type="PANTHER" id="PTHR16502:SF0">
    <property type="entry name" value="KERATINOCYTE-ASSOCIATED TRANSMEMBRANE PROTEIN 2"/>
    <property type="match status" value="1"/>
</dbReference>
<feature type="compositionally biased region" description="Basic and acidic residues" evidence="1">
    <location>
        <begin position="363"/>
        <end position="372"/>
    </location>
</feature>
<dbReference type="Pfam" id="PF17818">
    <property type="entry name" value="KCT2"/>
    <property type="match status" value="1"/>
</dbReference>
<feature type="region of interest" description="Disordered" evidence="1">
    <location>
        <begin position="277"/>
        <end position="372"/>
    </location>
</feature>
<keyword evidence="2" id="KW-1133">Transmembrane helix</keyword>
<reference evidence="4 5" key="1">
    <citation type="journal article" date="2021" name="BMC Biol.">
        <title>Horizontally acquired antibacterial genes associated with adaptive radiation of ladybird beetles.</title>
        <authorList>
            <person name="Li H.S."/>
            <person name="Tang X.F."/>
            <person name="Huang Y.H."/>
            <person name="Xu Z.Y."/>
            <person name="Chen M.L."/>
            <person name="Du X.Y."/>
            <person name="Qiu B.Y."/>
            <person name="Chen P.T."/>
            <person name="Zhang W."/>
            <person name="Slipinski A."/>
            <person name="Escalona H.E."/>
            <person name="Waterhouse R.M."/>
            <person name="Zwick A."/>
            <person name="Pang H."/>
        </authorList>
    </citation>
    <scope>NUCLEOTIDE SEQUENCE [LARGE SCALE GENOMIC DNA]</scope>
    <source>
        <strain evidence="4">SYSU2018</strain>
    </source>
</reference>
<sequence>MIFQNFAFVILFISWTCNGLTTTMFDVVLQNCSYVSQTFNESQLAILRKQPIFERCKNWNEISSLTSVEQLSEENKENIRCLLYFETLNSTCKYFPRLQPQNIFSEAQDISVATACKDLSLLPKPISEFQHIHSIITNEDACKYLCVEYRSGVDNLNNVCAKSYYLNNLVLDEHHDSESVPQNNAVAFSENHNQDNTQKSSDEIKLQLPRNPDESNKKPIVDESVIEKLTDNKGSDKNHISNAVVKQILEAQKSLSTTNNAKLTDDTNSLKEKVTIAQNQKLDKNSGEKNPIITEDQTDKKSSDKDKINPIIAPSHIEANNDEPQNRIPDVNDVEESPKLGSDTNIFTDEPDSIKMDVPNAGKNHDKDNNMYPDDAEKYEQPEIEENQDILPHEEDTPNKLIGPKVSELNEDYGDMDGNSHFFTYFSFICVVFVLGYIGYHNKQKVLAILLEGRISKRPQRGRRPNSANYHKLDSNLEEAISSSCSKNTSHIIY</sequence>
<keyword evidence="2" id="KW-0472">Membrane</keyword>
<evidence type="ECO:0000256" key="1">
    <source>
        <dbReference type="SAM" id="MobiDB-lite"/>
    </source>
</evidence>
<keyword evidence="2" id="KW-0812">Transmembrane</keyword>
<gene>
    <name evidence="4" type="ORF">HHI36_016425</name>
</gene>
<protein>
    <recommendedName>
        <fullName evidence="6">Trans-Golgi network integral membrane protein 2</fullName>
    </recommendedName>
</protein>
<feature type="region of interest" description="Disordered" evidence="1">
    <location>
        <begin position="191"/>
        <end position="224"/>
    </location>
</feature>
<feature type="compositionally biased region" description="Basic and acidic residues" evidence="1">
    <location>
        <begin position="297"/>
        <end position="308"/>
    </location>
</feature>
<dbReference type="EMBL" id="JABFTP020000124">
    <property type="protein sequence ID" value="KAL3278907.1"/>
    <property type="molecule type" value="Genomic_DNA"/>
</dbReference>
<dbReference type="InterPro" id="IPR037645">
    <property type="entry name" value="KCT2"/>
</dbReference>
<keyword evidence="3" id="KW-0732">Signal</keyword>
<feature type="signal peptide" evidence="3">
    <location>
        <begin position="1"/>
        <end position="19"/>
    </location>
</feature>
<proteinExistence type="predicted"/>
<keyword evidence="5" id="KW-1185">Reference proteome</keyword>
<accession>A0ABD2NKH4</accession>
<organism evidence="4 5">
    <name type="scientific">Cryptolaemus montrouzieri</name>
    <dbReference type="NCBI Taxonomy" id="559131"/>
    <lineage>
        <taxon>Eukaryota</taxon>
        <taxon>Metazoa</taxon>
        <taxon>Ecdysozoa</taxon>
        <taxon>Arthropoda</taxon>
        <taxon>Hexapoda</taxon>
        <taxon>Insecta</taxon>
        <taxon>Pterygota</taxon>
        <taxon>Neoptera</taxon>
        <taxon>Endopterygota</taxon>
        <taxon>Coleoptera</taxon>
        <taxon>Polyphaga</taxon>
        <taxon>Cucujiformia</taxon>
        <taxon>Coccinelloidea</taxon>
        <taxon>Coccinellidae</taxon>
        <taxon>Scymninae</taxon>
        <taxon>Scymnini</taxon>
        <taxon>Cryptolaemus</taxon>
    </lineage>
</organism>
<dbReference type="AlphaFoldDB" id="A0ABD2NKH4"/>
<dbReference type="Proteomes" id="UP001516400">
    <property type="component" value="Unassembled WGS sequence"/>
</dbReference>
<feature type="chain" id="PRO_5044885524" description="Trans-Golgi network integral membrane protein 2" evidence="3">
    <location>
        <begin position="20"/>
        <end position="494"/>
    </location>
</feature>
<feature type="transmembrane region" description="Helical" evidence="2">
    <location>
        <begin position="422"/>
        <end position="440"/>
    </location>
</feature>
<evidence type="ECO:0000256" key="3">
    <source>
        <dbReference type="SAM" id="SignalP"/>
    </source>
</evidence>
<evidence type="ECO:0000313" key="4">
    <source>
        <dbReference type="EMBL" id="KAL3278907.1"/>
    </source>
</evidence>